<protein>
    <submittedName>
        <fullName evidence="3">Uncharacterized protein</fullName>
    </submittedName>
</protein>
<evidence type="ECO:0000256" key="1">
    <source>
        <dbReference type="SAM" id="MobiDB-lite"/>
    </source>
</evidence>
<feature type="compositionally biased region" description="Polar residues" evidence="1">
    <location>
        <begin position="117"/>
        <end position="126"/>
    </location>
</feature>
<keyword evidence="2" id="KW-1133">Transmembrane helix</keyword>
<reference evidence="3 4" key="1">
    <citation type="journal article" date="2013" name="Genome Announc.">
        <title>Genome sequences for three denitrifying bacterial strains isolated from a uranium- and nitrate-contaminated subsurface environment.</title>
        <authorList>
            <person name="Venkatramanan R."/>
            <person name="Prakash O."/>
            <person name="Woyke T."/>
            <person name="Chain P."/>
            <person name="Goodwin L.A."/>
            <person name="Watson D."/>
            <person name="Brooks S."/>
            <person name="Kostka J.E."/>
            <person name="Green S.J."/>
        </authorList>
    </citation>
    <scope>NUCLEOTIDE SEQUENCE [LARGE SCALE GENOMIC DNA]</scope>
    <source>
        <strain evidence="3 4">1NES1</strain>
    </source>
</reference>
<dbReference type="EMBL" id="CP005587">
    <property type="protein sequence ID" value="AGK57636.1"/>
    <property type="molecule type" value="Genomic_DNA"/>
</dbReference>
<keyword evidence="2" id="KW-0812">Transmembrane</keyword>
<accession>N0BAU0</accession>
<organism evidence="3 4">
    <name type="scientific">Hyphomicrobium denitrificans 1NES1</name>
    <dbReference type="NCBI Taxonomy" id="670307"/>
    <lineage>
        <taxon>Bacteria</taxon>
        <taxon>Pseudomonadati</taxon>
        <taxon>Pseudomonadota</taxon>
        <taxon>Alphaproteobacteria</taxon>
        <taxon>Hyphomicrobiales</taxon>
        <taxon>Hyphomicrobiaceae</taxon>
        <taxon>Hyphomicrobium</taxon>
    </lineage>
</organism>
<dbReference type="HOGENOM" id="CLU_1978479_0_0_5"/>
<feature type="compositionally biased region" description="Basic and acidic residues" evidence="1">
    <location>
        <begin position="86"/>
        <end position="103"/>
    </location>
</feature>
<dbReference type="STRING" id="670307.HYPDE_29808"/>
<proteinExistence type="predicted"/>
<evidence type="ECO:0000313" key="4">
    <source>
        <dbReference type="Proteomes" id="UP000005952"/>
    </source>
</evidence>
<feature type="region of interest" description="Disordered" evidence="1">
    <location>
        <begin position="83"/>
        <end position="126"/>
    </location>
</feature>
<sequence length="126" mass="13630">MPNRADGLEMPAKFANRNIPLPKDVLLSSIVSKRGPKMDRTRLGSIALVVVLSALVVGGVYVYQRSQSEVLVDSPAVRIETNKATGETKVEAPFTRVEKDESGTRVQAPGVDVNVPKQPSENSETK</sequence>
<evidence type="ECO:0000256" key="2">
    <source>
        <dbReference type="SAM" id="Phobius"/>
    </source>
</evidence>
<keyword evidence="2" id="KW-0472">Membrane</keyword>
<keyword evidence="4" id="KW-1185">Reference proteome</keyword>
<name>N0BAU0_9HYPH</name>
<dbReference type="AlphaFoldDB" id="N0BAU0"/>
<dbReference type="Proteomes" id="UP000005952">
    <property type="component" value="Chromosome"/>
</dbReference>
<gene>
    <name evidence="3" type="ORF">HYPDE_29808</name>
</gene>
<evidence type="ECO:0000313" key="3">
    <source>
        <dbReference type="EMBL" id="AGK57636.1"/>
    </source>
</evidence>
<feature type="transmembrane region" description="Helical" evidence="2">
    <location>
        <begin position="43"/>
        <end position="63"/>
    </location>
</feature>
<dbReference type="KEGG" id="hdt:HYPDE_29808"/>